<feature type="compositionally biased region" description="Basic and acidic residues" evidence="4">
    <location>
        <begin position="240"/>
        <end position="250"/>
    </location>
</feature>
<sequence>MFYDLNIPWSPTDQNLNKTLAFSQELGYNVIALNHTMSGKLPNDLTCAIPPLANPPPNLTVLRRLTLILTDSHQNAKLALLAKEYDLIALRPIDERTLQLACGSLDCDIISLDFSTRLPYFFKFKTLSEAIKLGKKFEICYGQGLSGDAQARRSVISNATQLIRASRGRGLIISSESKVGAAGLRGPWDVVNLAAVWGLGQERGVEAVSKECRSAVVTGKLKRSGYRGAVDVLYGGEKPARVEKEMGDKAKKQKGQKTQNQQKGQTGQDQQTGQKRKAEGEEAAGVEPPLSKRQAKKRAHEARMLAAAENGEGIAKVASGPSDAGATEHET</sequence>
<dbReference type="SUPFAM" id="SSF89550">
    <property type="entry name" value="PHP domain-like"/>
    <property type="match status" value="1"/>
</dbReference>
<dbReference type="PANTHER" id="PTHR13031:SF0">
    <property type="entry name" value="RIBONUCLEASE P PROTEIN SUBUNIT P30"/>
    <property type="match status" value="1"/>
</dbReference>
<feature type="region of interest" description="Disordered" evidence="4">
    <location>
        <begin position="240"/>
        <end position="331"/>
    </location>
</feature>
<dbReference type="PANTHER" id="PTHR13031">
    <property type="entry name" value="RIBONUCLEASE P SUBUNIT P30"/>
    <property type="match status" value="1"/>
</dbReference>
<comment type="similarity">
    <text evidence="2">Belongs to the eukaryotic/archaeal RNase P protein component 3 family.</text>
</comment>
<dbReference type="Gene3D" id="3.20.20.140">
    <property type="entry name" value="Metal-dependent hydrolases"/>
    <property type="match status" value="1"/>
</dbReference>
<evidence type="ECO:0000256" key="1">
    <source>
        <dbReference type="ARBA" id="ARBA00004123"/>
    </source>
</evidence>
<organism evidence="5 6">
    <name type="scientific">Zymoseptoria brevis</name>
    <dbReference type="NCBI Taxonomy" id="1047168"/>
    <lineage>
        <taxon>Eukaryota</taxon>
        <taxon>Fungi</taxon>
        <taxon>Dikarya</taxon>
        <taxon>Ascomycota</taxon>
        <taxon>Pezizomycotina</taxon>
        <taxon>Dothideomycetes</taxon>
        <taxon>Dothideomycetidae</taxon>
        <taxon>Mycosphaerellales</taxon>
        <taxon>Mycosphaerellaceae</taxon>
        <taxon>Zymoseptoria</taxon>
    </lineage>
</organism>
<dbReference type="InterPro" id="IPR016195">
    <property type="entry name" value="Pol/histidinol_Pase-like"/>
</dbReference>
<dbReference type="STRING" id="1047168.A0A0F4GSK1"/>
<comment type="subcellular location">
    <subcellularLocation>
        <location evidence="1">Nucleus</location>
    </subcellularLocation>
</comment>
<feature type="compositionally biased region" description="Low complexity" evidence="4">
    <location>
        <begin position="256"/>
        <end position="273"/>
    </location>
</feature>
<dbReference type="GO" id="GO:0003723">
    <property type="term" value="F:RNA binding"/>
    <property type="evidence" value="ECO:0007669"/>
    <property type="project" value="TreeGrafter"/>
</dbReference>
<gene>
    <name evidence="5" type="ORF">TI39_contig339g00024</name>
</gene>
<dbReference type="AlphaFoldDB" id="A0A0F4GSK1"/>
<evidence type="ECO:0000313" key="6">
    <source>
        <dbReference type="Proteomes" id="UP000033647"/>
    </source>
</evidence>
<reference evidence="5 6" key="1">
    <citation type="submission" date="2015-03" db="EMBL/GenBank/DDBJ databases">
        <title>RNA-seq based gene annotation and comparative genomics of four Zymoseptoria species reveal species-specific pathogenicity related genes and transposable element activity.</title>
        <authorList>
            <person name="Grandaubert J."/>
            <person name="Bhattacharyya A."/>
            <person name="Stukenbrock E.H."/>
        </authorList>
    </citation>
    <scope>NUCLEOTIDE SEQUENCE [LARGE SCALE GENOMIC DNA]</scope>
    <source>
        <strain evidence="5 6">Zb18110</strain>
    </source>
</reference>
<dbReference type="EMBL" id="LAFY01000331">
    <property type="protein sequence ID" value="KJY00219.1"/>
    <property type="molecule type" value="Genomic_DNA"/>
</dbReference>
<evidence type="ECO:0000256" key="2">
    <source>
        <dbReference type="ARBA" id="ARBA00007331"/>
    </source>
</evidence>
<evidence type="ECO:0000256" key="3">
    <source>
        <dbReference type="ARBA" id="ARBA00022694"/>
    </source>
</evidence>
<comment type="caution">
    <text evidence="5">The sequence shown here is derived from an EMBL/GenBank/DDBJ whole genome shotgun (WGS) entry which is preliminary data.</text>
</comment>
<proteinExistence type="inferred from homology"/>
<dbReference type="GO" id="GO:0008033">
    <property type="term" value="P:tRNA processing"/>
    <property type="evidence" value="ECO:0007669"/>
    <property type="project" value="UniProtKB-KW"/>
</dbReference>
<dbReference type="OrthoDB" id="17948at2759"/>
<dbReference type="InterPro" id="IPR002738">
    <property type="entry name" value="RNase_P_p30"/>
</dbReference>
<dbReference type="Proteomes" id="UP000033647">
    <property type="component" value="Unassembled WGS sequence"/>
</dbReference>
<evidence type="ECO:0000313" key="5">
    <source>
        <dbReference type="EMBL" id="KJY00219.1"/>
    </source>
</evidence>
<evidence type="ECO:0000256" key="4">
    <source>
        <dbReference type="SAM" id="MobiDB-lite"/>
    </source>
</evidence>
<accession>A0A0F4GSK1</accession>
<keyword evidence="3" id="KW-0819">tRNA processing</keyword>
<dbReference type="Pfam" id="PF01876">
    <property type="entry name" value="RNase_P_p30"/>
    <property type="match status" value="1"/>
</dbReference>
<keyword evidence="6" id="KW-1185">Reference proteome</keyword>
<protein>
    <submittedName>
        <fullName evidence="5">Ribonuclease P complex subunit Pop2 like protein</fullName>
    </submittedName>
</protein>
<dbReference type="GO" id="GO:0005655">
    <property type="term" value="C:nucleolar ribonuclease P complex"/>
    <property type="evidence" value="ECO:0007669"/>
    <property type="project" value="TreeGrafter"/>
</dbReference>
<name>A0A0F4GSK1_9PEZI</name>